<dbReference type="EMBL" id="GGEC01037953">
    <property type="protein sequence ID" value="MBX18437.1"/>
    <property type="molecule type" value="Transcribed_RNA"/>
</dbReference>
<sequence length="33" mass="3771">MTSAILLCLLRSISSPFIPFNANRDPSSRFFRL</sequence>
<reference evidence="1" key="1">
    <citation type="submission" date="2018-02" db="EMBL/GenBank/DDBJ databases">
        <title>Rhizophora mucronata_Transcriptome.</title>
        <authorList>
            <person name="Meera S.P."/>
            <person name="Sreeshan A."/>
            <person name="Augustine A."/>
        </authorList>
    </citation>
    <scope>NUCLEOTIDE SEQUENCE</scope>
    <source>
        <tissue evidence="1">Leaf</tissue>
    </source>
</reference>
<accession>A0A2P2LKF1</accession>
<organism evidence="1">
    <name type="scientific">Rhizophora mucronata</name>
    <name type="common">Asiatic mangrove</name>
    <dbReference type="NCBI Taxonomy" id="61149"/>
    <lineage>
        <taxon>Eukaryota</taxon>
        <taxon>Viridiplantae</taxon>
        <taxon>Streptophyta</taxon>
        <taxon>Embryophyta</taxon>
        <taxon>Tracheophyta</taxon>
        <taxon>Spermatophyta</taxon>
        <taxon>Magnoliopsida</taxon>
        <taxon>eudicotyledons</taxon>
        <taxon>Gunneridae</taxon>
        <taxon>Pentapetalae</taxon>
        <taxon>rosids</taxon>
        <taxon>fabids</taxon>
        <taxon>Malpighiales</taxon>
        <taxon>Rhizophoraceae</taxon>
        <taxon>Rhizophora</taxon>
    </lineage>
</organism>
<name>A0A2P2LKF1_RHIMU</name>
<protein>
    <submittedName>
        <fullName evidence="1">Uncharacterized protein</fullName>
    </submittedName>
</protein>
<dbReference type="AlphaFoldDB" id="A0A2P2LKF1"/>
<evidence type="ECO:0000313" key="1">
    <source>
        <dbReference type="EMBL" id="MBX18437.1"/>
    </source>
</evidence>
<proteinExistence type="predicted"/>